<dbReference type="EMBL" id="KV878135">
    <property type="protein sequence ID" value="OJJ06692.1"/>
    <property type="molecule type" value="Genomic_DNA"/>
</dbReference>
<dbReference type="VEuPathDB" id="FungiDB:ASPVEDRAFT_46049"/>
<dbReference type="GO" id="GO:0016052">
    <property type="term" value="P:carbohydrate catabolic process"/>
    <property type="evidence" value="ECO:0007669"/>
    <property type="project" value="TreeGrafter"/>
</dbReference>
<dbReference type="EC" id="3.1.1.74" evidence="3"/>
<dbReference type="Pfam" id="PF01083">
    <property type="entry name" value="Cutinase"/>
    <property type="match status" value="1"/>
</dbReference>
<evidence type="ECO:0000256" key="12">
    <source>
        <dbReference type="PIRSR" id="PIRSR611150-2"/>
    </source>
</evidence>
<dbReference type="InterPro" id="IPR000675">
    <property type="entry name" value="Cutinase/axe"/>
</dbReference>
<gene>
    <name evidence="14" type="ORF">ASPVEDRAFT_46049</name>
</gene>
<feature type="active site" description="Nucleophile" evidence="11">
    <location>
        <position position="139"/>
    </location>
</feature>
<dbReference type="PROSITE" id="PS00931">
    <property type="entry name" value="CUTINASE_2"/>
    <property type="match status" value="1"/>
</dbReference>
<organism evidence="14 15">
    <name type="scientific">Aspergillus versicolor CBS 583.65</name>
    <dbReference type="NCBI Taxonomy" id="1036611"/>
    <lineage>
        <taxon>Eukaryota</taxon>
        <taxon>Fungi</taxon>
        <taxon>Dikarya</taxon>
        <taxon>Ascomycota</taxon>
        <taxon>Pezizomycotina</taxon>
        <taxon>Eurotiomycetes</taxon>
        <taxon>Eurotiomycetidae</taxon>
        <taxon>Eurotiales</taxon>
        <taxon>Aspergillaceae</taxon>
        <taxon>Aspergillus</taxon>
        <taxon>Aspergillus subgen. Nidulantes</taxon>
    </lineage>
</organism>
<dbReference type="SMART" id="SM01110">
    <property type="entry name" value="Cutinase"/>
    <property type="match status" value="1"/>
</dbReference>
<evidence type="ECO:0000256" key="2">
    <source>
        <dbReference type="ARBA" id="ARBA00007534"/>
    </source>
</evidence>
<comment type="similarity">
    <text evidence="2">Belongs to the cutinase family.</text>
</comment>
<dbReference type="STRING" id="1036611.A0A1L9PZ26"/>
<evidence type="ECO:0000256" key="9">
    <source>
        <dbReference type="ARBA" id="ARBA00034045"/>
    </source>
</evidence>
<comment type="subcellular location">
    <subcellularLocation>
        <location evidence="1">Secreted</location>
    </subcellularLocation>
</comment>
<dbReference type="SUPFAM" id="SSF53474">
    <property type="entry name" value="alpha/beta-Hydrolases"/>
    <property type="match status" value="1"/>
</dbReference>
<protein>
    <recommendedName>
        <fullName evidence="3">cutinase</fullName>
        <ecNumber evidence="3">3.1.1.74</ecNumber>
    </recommendedName>
</protein>
<dbReference type="PANTHER" id="PTHR48250">
    <property type="entry name" value="CUTINASE 2-RELATED"/>
    <property type="match status" value="1"/>
</dbReference>
<evidence type="ECO:0000256" key="5">
    <source>
        <dbReference type="ARBA" id="ARBA00022525"/>
    </source>
</evidence>
<dbReference type="InterPro" id="IPR043579">
    <property type="entry name" value="CUTINASE_2"/>
</dbReference>
<keyword evidence="6 13" id="KW-0732">Signal</keyword>
<dbReference type="PANTHER" id="PTHR48250:SF3">
    <property type="entry name" value="CUTINASE 1-RELATED"/>
    <property type="match status" value="1"/>
</dbReference>
<accession>A0A1L9PZ26</accession>
<feature type="chain" id="PRO_5013064034" description="cutinase" evidence="13">
    <location>
        <begin position="20"/>
        <end position="227"/>
    </location>
</feature>
<dbReference type="GO" id="GO:0005576">
    <property type="term" value="C:extracellular region"/>
    <property type="evidence" value="ECO:0007669"/>
    <property type="project" value="UniProtKB-SubCell"/>
</dbReference>
<evidence type="ECO:0000256" key="11">
    <source>
        <dbReference type="PIRSR" id="PIRSR611150-1"/>
    </source>
</evidence>
<keyword evidence="5" id="KW-0964">Secreted</keyword>
<keyword evidence="15" id="KW-1185">Reference proteome</keyword>
<name>A0A1L9PZ26_ASPVE</name>
<reference evidence="15" key="1">
    <citation type="journal article" date="2017" name="Genome Biol.">
        <title>Comparative genomics reveals high biological diversity and specific adaptations in the industrially and medically important fungal genus Aspergillus.</title>
        <authorList>
            <person name="de Vries R.P."/>
            <person name="Riley R."/>
            <person name="Wiebenga A."/>
            <person name="Aguilar-Osorio G."/>
            <person name="Amillis S."/>
            <person name="Uchima C.A."/>
            <person name="Anderluh G."/>
            <person name="Asadollahi M."/>
            <person name="Askin M."/>
            <person name="Barry K."/>
            <person name="Battaglia E."/>
            <person name="Bayram O."/>
            <person name="Benocci T."/>
            <person name="Braus-Stromeyer S.A."/>
            <person name="Caldana C."/>
            <person name="Canovas D."/>
            <person name="Cerqueira G.C."/>
            <person name="Chen F."/>
            <person name="Chen W."/>
            <person name="Choi C."/>
            <person name="Clum A."/>
            <person name="Dos Santos R.A."/>
            <person name="Damasio A.R."/>
            <person name="Diallinas G."/>
            <person name="Emri T."/>
            <person name="Fekete E."/>
            <person name="Flipphi M."/>
            <person name="Freyberg S."/>
            <person name="Gallo A."/>
            <person name="Gournas C."/>
            <person name="Habgood R."/>
            <person name="Hainaut M."/>
            <person name="Harispe M.L."/>
            <person name="Henrissat B."/>
            <person name="Hilden K.S."/>
            <person name="Hope R."/>
            <person name="Hossain A."/>
            <person name="Karabika E."/>
            <person name="Karaffa L."/>
            <person name="Karanyi Z."/>
            <person name="Krasevec N."/>
            <person name="Kuo A."/>
            <person name="Kusch H."/>
            <person name="LaButti K."/>
            <person name="Lagendijk E.L."/>
            <person name="Lapidus A."/>
            <person name="Levasseur A."/>
            <person name="Lindquist E."/>
            <person name="Lipzen A."/>
            <person name="Logrieco A.F."/>
            <person name="MacCabe A."/>
            <person name="Maekelae M.R."/>
            <person name="Malavazi I."/>
            <person name="Melin P."/>
            <person name="Meyer V."/>
            <person name="Mielnichuk N."/>
            <person name="Miskei M."/>
            <person name="Molnar A.P."/>
            <person name="Mule G."/>
            <person name="Ngan C.Y."/>
            <person name="Orejas M."/>
            <person name="Orosz E."/>
            <person name="Ouedraogo J.P."/>
            <person name="Overkamp K.M."/>
            <person name="Park H.-S."/>
            <person name="Perrone G."/>
            <person name="Piumi F."/>
            <person name="Punt P.J."/>
            <person name="Ram A.F."/>
            <person name="Ramon A."/>
            <person name="Rauscher S."/>
            <person name="Record E."/>
            <person name="Riano-Pachon D.M."/>
            <person name="Robert V."/>
            <person name="Roehrig J."/>
            <person name="Ruller R."/>
            <person name="Salamov A."/>
            <person name="Salih N.S."/>
            <person name="Samson R.A."/>
            <person name="Sandor E."/>
            <person name="Sanguinetti M."/>
            <person name="Schuetze T."/>
            <person name="Sepcic K."/>
            <person name="Shelest E."/>
            <person name="Sherlock G."/>
            <person name="Sophianopoulou V."/>
            <person name="Squina F.M."/>
            <person name="Sun H."/>
            <person name="Susca A."/>
            <person name="Todd R.B."/>
            <person name="Tsang A."/>
            <person name="Unkles S.E."/>
            <person name="van de Wiele N."/>
            <person name="van Rossen-Uffink D."/>
            <person name="Oliveira J.V."/>
            <person name="Vesth T.C."/>
            <person name="Visser J."/>
            <person name="Yu J.-H."/>
            <person name="Zhou M."/>
            <person name="Andersen M.R."/>
            <person name="Archer D.B."/>
            <person name="Baker S.E."/>
            <person name="Benoit I."/>
            <person name="Brakhage A.A."/>
            <person name="Braus G.H."/>
            <person name="Fischer R."/>
            <person name="Frisvad J.C."/>
            <person name="Goldman G.H."/>
            <person name="Houbraken J."/>
            <person name="Oakley B."/>
            <person name="Pocsi I."/>
            <person name="Scazzocchio C."/>
            <person name="Seiboth B."/>
            <person name="vanKuyk P.A."/>
            <person name="Wortman J."/>
            <person name="Dyer P.S."/>
            <person name="Grigoriev I.V."/>
        </authorList>
    </citation>
    <scope>NUCLEOTIDE SEQUENCE [LARGE SCALE GENOMIC DNA]</scope>
    <source>
        <strain evidence="15">CBS 583.65</strain>
    </source>
</reference>
<evidence type="ECO:0000313" key="14">
    <source>
        <dbReference type="EMBL" id="OJJ06692.1"/>
    </source>
</evidence>
<proteinExistence type="inferred from homology"/>
<evidence type="ECO:0000256" key="13">
    <source>
        <dbReference type="SAM" id="SignalP"/>
    </source>
</evidence>
<dbReference type="InterPro" id="IPR011150">
    <property type="entry name" value="Cutinase_monf"/>
</dbReference>
<dbReference type="RefSeq" id="XP_040672454.1">
    <property type="nucleotide sequence ID" value="XM_040813455.1"/>
</dbReference>
<dbReference type="FunFam" id="3.40.50.1820:FF:000235">
    <property type="entry name" value="Cutinase 1"/>
    <property type="match status" value="1"/>
</dbReference>
<sequence length="227" mass="23744">MTISLRALLVAALVTLAVANPVPNANPEADIALERRQITNSKDLENGDCKPVAFIFARGSTETGNMGFIVGPQVCSGLKDRLGEDQVACQGVGGAYTAGLIPNFLPENTNQESIDEAVNMFKLAKECGEETQIVAAGYSQGSAVISGAVQDIEDSLREKVKGVALFGFTRNKQDDGQIPGYPEDQTEVYCAAGDLVCDGTLIITPAHLTYGLNAGSAADFLAGTVDA</sequence>
<evidence type="ECO:0000256" key="7">
    <source>
        <dbReference type="ARBA" id="ARBA00022801"/>
    </source>
</evidence>
<evidence type="ECO:0000256" key="3">
    <source>
        <dbReference type="ARBA" id="ARBA00013095"/>
    </source>
</evidence>
<dbReference type="AlphaFoldDB" id="A0A1L9PZ26"/>
<keyword evidence="4" id="KW-0719">Serine esterase</keyword>
<evidence type="ECO:0000256" key="6">
    <source>
        <dbReference type="ARBA" id="ARBA00022729"/>
    </source>
</evidence>
<dbReference type="GeneID" id="63728966"/>
<dbReference type="OrthoDB" id="3225429at2759"/>
<feature type="active site" evidence="11">
    <location>
        <position position="194"/>
    </location>
</feature>
<comment type="function">
    <text evidence="10">Catalyzes the hydrolysis of complex carboxylic polyesters found in the cell wall of plants. Degrades cutin, a macromolecule that forms the structure of the plant cuticle. Also degrades suberin, a specialized macromolecule found in the cell wall of various plant tissues.</text>
</comment>
<dbReference type="PRINTS" id="PR00129">
    <property type="entry name" value="CUTINASE"/>
</dbReference>
<feature type="active site" description="Proton donor/acceptor" evidence="11">
    <location>
        <position position="207"/>
    </location>
</feature>
<evidence type="ECO:0000256" key="1">
    <source>
        <dbReference type="ARBA" id="ARBA00004613"/>
    </source>
</evidence>
<feature type="signal peptide" evidence="13">
    <location>
        <begin position="1"/>
        <end position="19"/>
    </location>
</feature>
<evidence type="ECO:0000256" key="8">
    <source>
        <dbReference type="ARBA" id="ARBA00023157"/>
    </source>
</evidence>
<evidence type="ECO:0000313" key="15">
    <source>
        <dbReference type="Proteomes" id="UP000184073"/>
    </source>
</evidence>
<keyword evidence="8 12" id="KW-1015">Disulfide bond</keyword>
<feature type="disulfide bond" evidence="12">
    <location>
        <begin position="190"/>
        <end position="197"/>
    </location>
</feature>
<dbReference type="Gene3D" id="3.40.50.1820">
    <property type="entry name" value="alpha/beta hydrolase"/>
    <property type="match status" value="1"/>
</dbReference>
<comment type="catalytic activity">
    <reaction evidence="9">
        <text>cutin + H2O = cutin monomers.</text>
        <dbReference type="EC" id="3.1.1.74"/>
    </reaction>
</comment>
<keyword evidence="7" id="KW-0378">Hydrolase</keyword>
<dbReference type="GO" id="GO:0050525">
    <property type="term" value="F:cutinase activity"/>
    <property type="evidence" value="ECO:0007669"/>
    <property type="project" value="UniProtKB-EC"/>
</dbReference>
<dbReference type="InterPro" id="IPR029058">
    <property type="entry name" value="AB_hydrolase_fold"/>
</dbReference>
<evidence type="ECO:0000256" key="10">
    <source>
        <dbReference type="ARBA" id="ARBA00058979"/>
    </source>
</evidence>
<evidence type="ECO:0000256" key="4">
    <source>
        <dbReference type="ARBA" id="ARBA00022487"/>
    </source>
</evidence>
<dbReference type="Proteomes" id="UP000184073">
    <property type="component" value="Unassembled WGS sequence"/>
</dbReference>